<dbReference type="GO" id="GO:0009636">
    <property type="term" value="P:response to toxic substance"/>
    <property type="evidence" value="ECO:0007669"/>
    <property type="project" value="TreeGrafter"/>
</dbReference>
<dbReference type="EnsemblMetazoa" id="XM_003385827.3">
    <property type="protein sequence ID" value="XP_003385875.1"/>
    <property type="gene ID" value="LOC100637582"/>
</dbReference>
<sequence>MDSFQEVTPELIQELHKSYKEEPKYEVARNSAVKQGLLDSMIDHDKLKGRVHVYNCGVMEEGKPVTNQRSSGRCWLFAFLNAVRIPFIKKFDLFDFEFSQAYLFFWDKIERTNYLLEVFIQTRREPLEERLMGFLLTEPYNDGGQWDMIVNLVKKYGLVPKVYYPETHSSEASRNLNKIISNKLREYCCRLRGMTEATDEELRKEKLSMLKETYRICVIALGVPPTTFDWEYKSKQGHYYKYYPNLTPKSFYEDYVKQVFDVESKICLINDPRPAHDFHRLYTVQYLGNMKEGYPVRYVNLSSDDLKKYAIASLRDKEPVWFGCDVGAHLQRKSGLNDLEVYDTMLHLGVSILGMTKAQRLQYGESLMTHAMLITAVQLKDQSASQVGTVPVRWRVENSWGTDCGQYGYLMATDDWFTEYVYEIVVDKKYVPQEIVDVLKQEAVVLPPWDPMGALASN</sequence>
<dbReference type="Pfam" id="PF03051">
    <property type="entry name" value="Peptidase_C1_2"/>
    <property type="match status" value="1"/>
</dbReference>
<dbReference type="PANTHER" id="PTHR10363">
    <property type="entry name" value="BLEOMYCIN HYDROLASE"/>
    <property type="match status" value="1"/>
</dbReference>
<organism evidence="11">
    <name type="scientific">Amphimedon queenslandica</name>
    <name type="common">Sponge</name>
    <dbReference type="NCBI Taxonomy" id="400682"/>
    <lineage>
        <taxon>Eukaryota</taxon>
        <taxon>Metazoa</taxon>
        <taxon>Porifera</taxon>
        <taxon>Demospongiae</taxon>
        <taxon>Heteroscleromorpha</taxon>
        <taxon>Haplosclerida</taxon>
        <taxon>Niphatidae</taxon>
        <taxon>Amphimedon</taxon>
    </lineage>
</organism>
<dbReference type="GO" id="GO:0004197">
    <property type="term" value="F:cysteine-type endopeptidase activity"/>
    <property type="evidence" value="ECO:0007669"/>
    <property type="project" value="UniProtKB-EC"/>
</dbReference>
<dbReference type="Proteomes" id="UP000007879">
    <property type="component" value="Unassembled WGS sequence"/>
</dbReference>
<dbReference type="PIRSF" id="PIRSF005700">
    <property type="entry name" value="PepC"/>
    <property type="match status" value="1"/>
</dbReference>
<dbReference type="GO" id="GO:0005737">
    <property type="term" value="C:cytoplasm"/>
    <property type="evidence" value="ECO:0007669"/>
    <property type="project" value="UniProtKB-SubCell"/>
</dbReference>
<dbReference type="InParanoid" id="A0A1X7V296"/>
<name>A0A1X7V296_AMPQE</name>
<dbReference type="STRING" id="400682.A0A1X7V296"/>
<dbReference type="OrthoDB" id="2666448at2759"/>
<dbReference type="AlphaFoldDB" id="A0A1X7V296"/>
<evidence type="ECO:0000256" key="5">
    <source>
        <dbReference type="ARBA" id="ARBA00022490"/>
    </source>
</evidence>
<comment type="catalytic activity">
    <reaction evidence="1 9">
        <text>Inactivates bleomycin B2 (a cytotoxic glycometallopeptide) by hydrolysis of a carboxyamide bond of beta-aminoalanine, but also shows general aminopeptidase activity. The specificity varies somewhat with source, but amino acid arylamides of Met, Leu and Ala are preferred.</text>
        <dbReference type="EC" id="3.4.22.40"/>
    </reaction>
</comment>
<keyword evidence="7 9" id="KW-0378">Hydrolase</keyword>
<dbReference type="PANTHER" id="PTHR10363:SF2">
    <property type="entry name" value="BLEOMYCIN HYDROLASE"/>
    <property type="match status" value="1"/>
</dbReference>
<dbReference type="EC" id="3.4.22.40" evidence="3 9"/>
<evidence type="ECO:0000256" key="2">
    <source>
        <dbReference type="ARBA" id="ARBA00004496"/>
    </source>
</evidence>
<dbReference type="Gene3D" id="3.90.70.10">
    <property type="entry name" value="Cysteine proteinases"/>
    <property type="match status" value="1"/>
</dbReference>
<evidence type="ECO:0000313" key="12">
    <source>
        <dbReference type="Proteomes" id="UP000007879"/>
    </source>
</evidence>
<evidence type="ECO:0000256" key="6">
    <source>
        <dbReference type="ARBA" id="ARBA00022670"/>
    </source>
</evidence>
<feature type="active site" evidence="10">
    <location>
        <position position="370"/>
    </location>
</feature>
<evidence type="ECO:0000256" key="8">
    <source>
        <dbReference type="ARBA" id="ARBA00022807"/>
    </source>
</evidence>
<comment type="similarity">
    <text evidence="9">Belongs to the peptidase C1 family.</text>
</comment>
<dbReference type="EnsemblMetazoa" id="Aqu2.1.34375_001">
    <property type="protein sequence ID" value="Aqu2.1.34375_001"/>
    <property type="gene ID" value="Aqu2.1.34375"/>
</dbReference>
<keyword evidence="12" id="KW-1185">Reference proteome</keyword>
<comment type="subcellular location">
    <subcellularLocation>
        <location evidence="2 9">Cytoplasm</location>
    </subcellularLocation>
</comment>
<gene>
    <name evidence="11" type="primary">100637582</name>
</gene>
<dbReference type="FunFam" id="3.90.70.10:FF:000021">
    <property type="entry name" value="Bleomycin hydrolase"/>
    <property type="match status" value="1"/>
</dbReference>
<dbReference type="GO" id="GO:0043418">
    <property type="term" value="P:homocysteine catabolic process"/>
    <property type="evidence" value="ECO:0007669"/>
    <property type="project" value="TreeGrafter"/>
</dbReference>
<dbReference type="InterPro" id="IPR038765">
    <property type="entry name" value="Papain-like_cys_pep_sf"/>
</dbReference>
<dbReference type="SUPFAM" id="SSF54001">
    <property type="entry name" value="Cysteine proteinases"/>
    <property type="match status" value="1"/>
</dbReference>
<keyword evidence="8 9" id="KW-0788">Thiol protease</keyword>
<evidence type="ECO:0000256" key="4">
    <source>
        <dbReference type="ARBA" id="ARBA00022227"/>
    </source>
</evidence>
<accession>A0A1X7V296</accession>
<protein>
    <recommendedName>
        <fullName evidence="4 9">Bleomycin hydrolase</fullName>
        <ecNumber evidence="3 9">3.4.22.40</ecNumber>
    </recommendedName>
</protein>
<evidence type="ECO:0000256" key="1">
    <source>
        <dbReference type="ARBA" id="ARBA00000423"/>
    </source>
</evidence>
<evidence type="ECO:0000313" key="11">
    <source>
        <dbReference type="EnsemblMetazoa" id="Aqu2.1.34375_001"/>
    </source>
</evidence>
<evidence type="ECO:0000256" key="10">
    <source>
        <dbReference type="PIRSR" id="PIRSR005700-1"/>
    </source>
</evidence>
<dbReference type="OMA" id="QSYTFFW"/>
<reference evidence="12" key="1">
    <citation type="journal article" date="2010" name="Nature">
        <title>The Amphimedon queenslandica genome and the evolution of animal complexity.</title>
        <authorList>
            <person name="Srivastava M."/>
            <person name="Simakov O."/>
            <person name="Chapman J."/>
            <person name="Fahey B."/>
            <person name="Gauthier M.E."/>
            <person name="Mitros T."/>
            <person name="Richards G.S."/>
            <person name="Conaco C."/>
            <person name="Dacre M."/>
            <person name="Hellsten U."/>
            <person name="Larroux C."/>
            <person name="Putnam N.H."/>
            <person name="Stanke M."/>
            <person name="Adamska M."/>
            <person name="Darling A."/>
            <person name="Degnan S.M."/>
            <person name="Oakley T.H."/>
            <person name="Plachetzki D.C."/>
            <person name="Zhai Y."/>
            <person name="Adamski M."/>
            <person name="Calcino A."/>
            <person name="Cummins S.F."/>
            <person name="Goodstein D.M."/>
            <person name="Harris C."/>
            <person name="Jackson D.J."/>
            <person name="Leys S.P."/>
            <person name="Shu S."/>
            <person name="Woodcroft B.J."/>
            <person name="Vervoort M."/>
            <person name="Kosik K.S."/>
            <person name="Manning G."/>
            <person name="Degnan B.M."/>
            <person name="Rokhsar D.S."/>
        </authorList>
    </citation>
    <scope>NUCLEOTIDE SEQUENCE [LARGE SCALE GENOMIC DNA]</scope>
</reference>
<dbReference type="GO" id="GO:0070005">
    <property type="term" value="F:cysteine-type aminopeptidase activity"/>
    <property type="evidence" value="ECO:0007669"/>
    <property type="project" value="InterPro"/>
</dbReference>
<dbReference type="KEGG" id="aqu:100637582"/>
<reference evidence="11" key="2">
    <citation type="submission" date="2017-05" db="UniProtKB">
        <authorList>
            <consortium name="EnsemblMetazoa"/>
        </authorList>
    </citation>
    <scope>IDENTIFICATION</scope>
</reference>
<dbReference type="GO" id="GO:0006508">
    <property type="term" value="P:proteolysis"/>
    <property type="evidence" value="ECO:0007669"/>
    <property type="project" value="UniProtKB-KW"/>
</dbReference>
<keyword evidence="6 9" id="KW-0645">Protease</keyword>
<evidence type="ECO:0000256" key="3">
    <source>
        <dbReference type="ARBA" id="ARBA00012465"/>
    </source>
</evidence>
<proteinExistence type="inferred from homology"/>
<dbReference type="CDD" id="cd00585">
    <property type="entry name" value="Peptidase_C1B"/>
    <property type="match status" value="1"/>
</dbReference>
<keyword evidence="5 9" id="KW-0963">Cytoplasm</keyword>
<dbReference type="FunCoup" id="A0A1X7V296">
    <property type="interactions" value="726"/>
</dbReference>
<dbReference type="eggNOG" id="KOG4128">
    <property type="taxonomic scope" value="Eukaryota"/>
</dbReference>
<feature type="active site" evidence="10">
    <location>
        <position position="74"/>
    </location>
</feature>
<evidence type="ECO:0000256" key="9">
    <source>
        <dbReference type="PIRNR" id="PIRNR005700"/>
    </source>
</evidence>
<evidence type="ECO:0000256" key="7">
    <source>
        <dbReference type="ARBA" id="ARBA00022801"/>
    </source>
</evidence>
<feature type="active site" evidence="10">
    <location>
        <position position="398"/>
    </location>
</feature>
<dbReference type="InterPro" id="IPR004134">
    <property type="entry name" value="Peptidase_C1B"/>
</dbReference>